<name>A0ABY4M2U1_9ACTN</name>
<dbReference type="InterPro" id="IPR029061">
    <property type="entry name" value="THDP-binding"/>
</dbReference>
<feature type="region of interest" description="Disordered" evidence="1">
    <location>
        <begin position="83"/>
        <end position="103"/>
    </location>
</feature>
<reference evidence="3" key="1">
    <citation type="submission" date="2021-10" db="EMBL/GenBank/DDBJ databases">
        <title>Streptomyces nigrumlapis sp.nov.,an antimicrobial producing actinobacterium isolated from Black Gobi rocks.</title>
        <authorList>
            <person name="Wen Y."/>
            <person name="Zhang W."/>
            <person name="Liu X.G."/>
        </authorList>
    </citation>
    <scope>NUCLEOTIDE SEQUENCE</scope>
    <source>
        <strain evidence="3">ST13-2-2</strain>
    </source>
</reference>
<dbReference type="InterPro" id="IPR005474">
    <property type="entry name" value="Transketolase_N"/>
</dbReference>
<dbReference type="Gene3D" id="3.40.50.970">
    <property type="match status" value="1"/>
</dbReference>
<proteinExistence type="predicted"/>
<dbReference type="SUPFAM" id="SSF52518">
    <property type="entry name" value="Thiamin diphosphate-binding fold (THDP-binding)"/>
    <property type="match status" value="1"/>
</dbReference>
<keyword evidence="4" id="KW-1185">Reference proteome</keyword>
<feature type="domain" description="Transketolase N-terminal" evidence="2">
    <location>
        <begin position="25"/>
        <end position="74"/>
    </location>
</feature>
<feature type="compositionally biased region" description="Polar residues" evidence="1">
    <location>
        <begin position="92"/>
        <end position="103"/>
    </location>
</feature>
<dbReference type="EMBL" id="CP086322">
    <property type="protein sequence ID" value="UQA91727.1"/>
    <property type="molecule type" value="Genomic_DNA"/>
</dbReference>
<accession>A0ABY4M2U1</accession>
<evidence type="ECO:0000256" key="1">
    <source>
        <dbReference type="SAM" id="MobiDB-lite"/>
    </source>
</evidence>
<evidence type="ECO:0000259" key="2">
    <source>
        <dbReference type="Pfam" id="PF00456"/>
    </source>
</evidence>
<organism evidence="3 4">
    <name type="scientific">Streptomyces halobius</name>
    <dbReference type="NCBI Taxonomy" id="2879846"/>
    <lineage>
        <taxon>Bacteria</taxon>
        <taxon>Bacillati</taxon>
        <taxon>Actinomycetota</taxon>
        <taxon>Actinomycetes</taxon>
        <taxon>Kitasatosporales</taxon>
        <taxon>Streptomycetaceae</taxon>
        <taxon>Streptomyces</taxon>
    </lineage>
</organism>
<gene>
    <name evidence="3" type="ORF">K9S39_07465</name>
</gene>
<dbReference type="Proteomes" id="UP000830115">
    <property type="component" value="Chromosome"/>
</dbReference>
<evidence type="ECO:0000313" key="4">
    <source>
        <dbReference type="Proteomes" id="UP000830115"/>
    </source>
</evidence>
<evidence type="ECO:0000313" key="3">
    <source>
        <dbReference type="EMBL" id="UQA91727.1"/>
    </source>
</evidence>
<protein>
    <recommendedName>
        <fullName evidence="2">Transketolase N-terminal domain-containing protein</fullName>
    </recommendedName>
</protein>
<dbReference type="Pfam" id="PF00456">
    <property type="entry name" value="Transketolase_N"/>
    <property type="match status" value="1"/>
</dbReference>
<sequence length="103" mass="10871">MSTTVPASAGSPAPASPAFVWSETDRRAVDTARVLAMDAVQRAGHGHPGTAMALAPVGYLLHQHPMRHAPGDPHRRRPAIRCRPPIRTAAPSTTASVNTPWAP</sequence>